<evidence type="ECO:0000313" key="14">
    <source>
        <dbReference type="EMBL" id="MDN4517217.1"/>
    </source>
</evidence>
<dbReference type="GO" id="GO:0016746">
    <property type="term" value="F:acyltransferase activity"/>
    <property type="evidence" value="ECO:0007669"/>
    <property type="project" value="UniProtKB-KW"/>
</dbReference>
<keyword evidence="15" id="KW-1185">Reference proteome</keyword>
<evidence type="ECO:0000256" key="2">
    <source>
        <dbReference type="ARBA" id="ARBA00005189"/>
    </source>
</evidence>
<sequence>MRRMSSVDAAFWFAETPCWHMHIGALIICDPASTSGFGFPVVRDLLAARLHELPQLRYRVVSPPLGLDRPWFIDDVEPNLNFHLRRIAVPTPGGRAELDELVGHLMSYKLDRSKPLWELWFIEGLDHGRVALLAKMHHALIDGITGAGLSEIILGSSPPDAGQPCPVGHDNPPGMPLQLIAAVLNLTVKTPYRVLRLSEQLMRQQLALRGVGVRVPRYFQAPATRFNAPISPYRRISGSRVGFERVKTIKDAFGVKINDVVLALVSGALRSYLSDRGELPDKPLIAQVPVSTRTDDTNVANALTSMTVSLATDVAEPAERLETIYRCTRSTKAMTKALSAHQIIGLTETTPPGLLALAARAYTTSRLGANVAPINLVVSNVPGPDTTLYAGGATVARFMPIGPLLMDIGLNITCMRYRDWLDFGFVTTPEIADDIADLADAIEPELHQLEKTAAHHL</sequence>
<evidence type="ECO:0000313" key="15">
    <source>
        <dbReference type="Proteomes" id="UP001172687"/>
    </source>
</evidence>
<dbReference type="InterPro" id="IPR004255">
    <property type="entry name" value="O-acyltransferase_WSD1_N"/>
</dbReference>
<dbReference type="InterPro" id="IPR045034">
    <property type="entry name" value="O-acyltransferase_WSD1-like"/>
</dbReference>
<reference evidence="14" key="1">
    <citation type="submission" date="2023-07" db="EMBL/GenBank/DDBJ databases">
        <title>Degradation of tert-butanol by M. austroafricanum TBA100.</title>
        <authorList>
            <person name="Helbich S."/>
            <person name="Vainshtein Y."/>
        </authorList>
    </citation>
    <scope>NUCLEOTIDE SEQUENCE</scope>
    <source>
        <strain evidence="14">TBA100</strain>
    </source>
</reference>
<dbReference type="Pfam" id="PF03007">
    <property type="entry name" value="WS_DGAT_cat"/>
    <property type="match status" value="1"/>
</dbReference>
<evidence type="ECO:0000256" key="8">
    <source>
        <dbReference type="ARBA" id="ARBA00023098"/>
    </source>
</evidence>
<dbReference type="InterPro" id="IPR009721">
    <property type="entry name" value="O-acyltransferase_WSD1_C"/>
</dbReference>
<dbReference type="InterPro" id="IPR014292">
    <property type="entry name" value="Acyl_transf_WS/DGAT"/>
</dbReference>
<comment type="similarity">
    <text evidence="3 11">Belongs to the long-chain O-acyltransferase family.</text>
</comment>
<evidence type="ECO:0000256" key="3">
    <source>
        <dbReference type="ARBA" id="ARBA00009587"/>
    </source>
</evidence>
<dbReference type="Proteomes" id="UP001172687">
    <property type="component" value="Unassembled WGS sequence"/>
</dbReference>
<comment type="pathway">
    <text evidence="1 11">Glycerolipid metabolism; triacylglycerol biosynthesis.</text>
</comment>
<keyword evidence="5 11" id="KW-0444">Lipid biosynthesis</keyword>
<dbReference type="SUPFAM" id="SSF52777">
    <property type="entry name" value="CoA-dependent acyltransferases"/>
    <property type="match status" value="1"/>
</dbReference>
<dbReference type="RefSeq" id="WP_084055185.1">
    <property type="nucleotide sequence ID" value="NZ_JAUHTC010000022.1"/>
</dbReference>
<evidence type="ECO:0000256" key="7">
    <source>
        <dbReference type="ARBA" id="ARBA00022798"/>
    </source>
</evidence>
<keyword evidence="6 11" id="KW-0808">Transferase</keyword>
<keyword evidence="8 11" id="KW-0443">Lipid metabolism</keyword>
<evidence type="ECO:0000259" key="13">
    <source>
        <dbReference type="Pfam" id="PF06974"/>
    </source>
</evidence>
<comment type="caution">
    <text evidence="14">The sequence shown here is derived from an EMBL/GenBank/DDBJ whole genome shotgun (WGS) entry which is preliminary data.</text>
</comment>
<keyword evidence="9 11" id="KW-0012">Acyltransferase</keyword>
<dbReference type="NCBIfam" id="TIGR02946">
    <property type="entry name" value="acyl_WS_DGAT"/>
    <property type="match status" value="1"/>
</dbReference>
<comment type="catalytic activity">
    <reaction evidence="10 11">
        <text>an acyl-CoA + a 1,2-diacyl-sn-glycerol = a triacyl-sn-glycerol + CoA</text>
        <dbReference type="Rhea" id="RHEA:10868"/>
        <dbReference type="ChEBI" id="CHEBI:17815"/>
        <dbReference type="ChEBI" id="CHEBI:57287"/>
        <dbReference type="ChEBI" id="CHEBI:58342"/>
        <dbReference type="ChEBI" id="CHEBI:64615"/>
        <dbReference type="EC" id="2.3.1.20"/>
    </reaction>
</comment>
<name>A0ABT8HA94_MYCAO</name>
<dbReference type="Pfam" id="PF06974">
    <property type="entry name" value="WS_DGAT_C"/>
    <property type="match status" value="1"/>
</dbReference>
<proteinExistence type="inferred from homology"/>
<organism evidence="14 15">
    <name type="scientific">Mycolicibacterium austroafricanum</name>
    <name type="common">Mycobacterium austroafricanum</name>
    <dbReference type="NCBI Taxonomy" id="39687"/>
    <lineage>
        <taxon>Bacteria</taxon>
        <taxon>Bacillati</taxon>
        <taxon>Actinomycetota</taxon>
        <taxon>Actinomycetes</taxon>
        <taxon>Mycobacteriales</taxon>
        <taxon>Mycobacteriaceae</taxon>
        <taxon>Mycolicibacterium</taxon>
    </lineage>
</organism>
<evidence type="ECO:0000256" key="6">
    <source>
        <dbReference type="ARBA" id="ARBA00022679"/>
    </source>
</evidence>
<protein>
    <recommendedName>
        <fullName evidence="4 11">Diacylglycerol O-acyltransferase</fullName>
        <ecNumber evidence="4 11">2.3.1.20</ecNumber>
    </recommendedName>
</protein>
<feature type="domain" description="O-acyltransferase WSD1 C-terminal" evidence="13">
    <location>
        <begin position="301"/>
        <end position="449"/>
    </location>
</feature>
<comment type="pathway">
    <text evidence="2">Lipid metabolism.</text>
</comment>
<evidence type="ECO:0000256" key="10">
    <source>
        <dbReference type="ARBA" id="ARBA00048109"/>
    </source>
</evidence>
<dbReference type="EMBL" id="JAUHTC010000022">
    <property type="protein sequence ID" value="MDN4517217.1"/>
    <property type="molecule type" value="Genomic_DNA"/>
</dbReference>
<evidence type="ECO:0000259" key="12">
    <source>
        <dbReference type="Pfam" id="PF03007"/>
    </source>
</evidence>
<evidence type="ECO:0000256" key="9">
    <source>
        <dbReference type="ARBA" id="ARBA00023315"/>
    </source>
</evidence>
<dbReference type="PANTHER" id="PTHR31650">
    <property type="entry name" value="O-ACYLTRANSFERASE (WSD1-LIKE) FAMILY PROTEIN"/>
    <property type="match status" value="1"/>
</dbReference>
<feature type="domain" description="O-acyltransferase WSD1-like N-terminal" evidence="12">
    <location>
        <begin position="4"/>
        <end position="261"/>
    </location>
</feature>
<evidence type="ECO:0000256" key="1">
    <source>
        <dbReference type="ARBA" id="ARBA00004771"/>
    </source>
</evidence>
<gene>
    <name evidence="14" type="ORF">QYF68_05180</name>
</gene>
<accession>A0ABT8HA94</accession>
<evidence type="ECO:0000256" key="11">
    <source>
        <dbReference type="RuleBase" id="RU361241"/>
    </source>
</evidence>
<dbReference type="PANTHER" id="PTHR31650:SF1">
    <property type="entry name" value="WAX ESTER SYNTHASE_DIACYLGLYCEROL ACYLTRANSFERASE 4-RELATED"/>
    <property type="match status" value="1"/>
</dbReference>
<dbReference type="EC" id="2.3.1.20" evidence="4 11"/>
<evidence type="ECO:0000256" key="4">
    <source>
        <dbReference type="ARBA" id="ARBA00013244"/>
    </source>
</evidence>
<evidence type="ECO:0000256" key="5">
    <source>
        <dbReference type="ARBA" id="ARBA00022516"/>
    </source>
</evidence>
<keyword evidence="7 11" id="KW-0319">Glycerol metabolism</keyword>